<name>A0A1X0A2M2_MYCAN</name>
<dbReference type="Gene3D" id="1.20.1640.10">
    <property type="entry name" value="Multidrug efflux transporter AcrB transmembrane domain"/>
    <property type="match status" value="2"/>
</dbReference>
<dbReference type="SUPFAM" id="SSF82866">
    <property type="entry name" value="Multidrug efflux transporter AcrB transmembrane domain"/>
    <property type="match status" value="2"/>
</dbReference>
<evidence type="ECO:0000256" key="1">
    <source>
        <dbReference type="ARBA" id="ARBA00004651"/>
    </source>
</evidence>
<feature type="transmembrane region" description="Helical" evidence="8">
    <location>
        <begin position="347"/>
        <end position="372"/>
    </location>
</feature>
<feature type="domain" description="Membrane transport protein MMPL" evidence="9">
    <location>
        <begin position="71"/>
        <end position="400"/>
    </location>
</feature>
<feature type="transmembrane region" description="Helical" evidence="8">
    <location>
        <begin position="783"/>
        <end position="801"/>
    </location>
</feature>
<evidence type="ECO:0000256" key="6">
    <source>
        <dbReference type="ARBA" id="ARBA00023136"/>
    </source>
</evidence>
<feature type="transmembrane region" description="Helical" evidence="8">
    <location>
        <begin position="39"/>
        <end position="61"/>
    </location>
</feature>
<feature type="transmembrane region" description="Helical" evidence="8">
    <location>
        <begin position="273"/>
        <end position="293"/>
    </location>
</feature>
<gene>
    <name evidence="10" type="ORF">BST12_05865</name>
</gene>
<dbReference type="GO" id="GO:0005886">
    <property type="term" value="C:plasma membrane"/>
    <property type="evidence" value="ECO:0007669"/>
    <property type="project" value="UniProtKB-SubCell"/>
</dbReference>
<dbReference type="InterPro" id="IPR050545">
    <property type="entry name" value="Mycobact_MmpL"/>
</dbReference>
<dbReference type="FunFam" id="1.20.1640.10:FF:000020">
    <property type="entry name" value="Transmembrane transport protein MmpL10"/>
    <property type="match status" value="1"/>
</dbReference>
<feature type="transmembrane region" description="Helical" evidence="8">
    <location>
        <begin position="393"/>
        <end position="418"/>
    </location>
</feature>
<evidence type="ECO:0000313" key="10">
    <source>
        <dbReference type="EMBL" id="ORA24299.1"/>
    </source>
</evidence>
<feature type="transmembrane region" description="Helical" evidence="8">
    <location>
        <begin position="881"/>
        <end position="914"/>
    </location>
</feature>
<evidence type="ECO:0000256" key="2">
    <source>
        <dbReference type="ARBA" id="ARBA00010157"/>
    </source>
</evidence>
<comment type="subcellular location">
    <subcellularLocation>
        <location evidence="1">Cell membrane</location>
        <topology evidence="1">Multi-pass membrane protein</topology>
    </subcellularLocation>
</comment>
<dbReference type="Pfam" id="PF03176">
    <property type="entry name" value="MMPL"/>
    <property type="match status" value="2"/>
</dbReference>
<protein>
    <recommendedName>
        <fullName evidence="9">Membrane transport protein MMPL domain-containing protein</fullName>
    </recommendedName>
</protein>
<feature type="region of interest" description="Disordered" evidence="7">
    <location>
        <begin position="954"/>
        <end position="974"/>
    </location>
</feature>
<keyword evidence="11" id="KW-1185">Reference proteome</keyword>
<evidence type="ECO:0000256" key="8">
    <source>
        <dbReference type="SAM" id="Phobius"/>
    </source>
</evidence>
<organism evidence="10 11">
    <name type="scientific">Mycobacterium angelicum</name>
    <dbReference type="NCBI Taxonomy" id="470074"/>
    <lineage>
        <taxon>Bacteria</taxon>
        <taxon>Bacillati</taxon>
        <taxon>Actinomycetota</taxon>
        <taxon>Actinomycetes</taxon>
        <taxon>Mycobacteriales</taxon>
        <taxon>Mycobacteriaceae</taxon>
        <taxon>Mycobacterium</taxon>
    </lineage>
</organism>
<evidence type="ECO:0000256" key="3">
    <source>
        <dbReference type="ARBA" id="ARBA00022475"/>
    </source>
</evidence>
<keyword evidence="5 8" id="KW-1133">Transmembrane helix</keyword>
<dbReference type="AlphaFoldDB" id="A0A1X0A2M2"/>
<evidence type="ECO:0000256" key="7">
    <source>
        <dbReference type="SAM" id="MobiDB-lite"/>
    </source>
</evidence>
<proteinExistence type="inferred from homology"/>
<dbReference type="PANTHER" id="PTHR33406:SF6">
    <property type="entry name" value="MEMBRANE PROTEIN YDGH-RELATED"/>
    <property type="match status" value="1"/>
</dbReference>
<keyword evidence="4 8" id="KW-0812">Transmembrane</keyword>
<feature type="transmembrane region" description="Helical" evidence="8">
    <location>
        <begin position="238"/>
        <end position="261"/>
    </location>
</feature>
<reference evidence="10 11" key="1">
    <citation type="submission" date="2017-02" db="EMBL/GenBank/DDBJ databases">
        <title>The new phylogeny of genus Mycobacterium.</title>
        <authorList>
            <person name="Tortoli E."/>
            <person name="Trovato A."/>
            <person name="Cirillo D.M."/>
        </authorList>
    </citation>
    <scope>NUCLEOTIDE SEQUENCE [LARGE SCALE GENOMIC DNA]</scope>
    <source>
        <strain evidence="10 11">DSM 45057</strain>
    </source>
</reference>
<sequence>MPHHRRRQGQGREVRARRRCVHLLPGEVGMRIPRFIRTFALPLLLGWIALAVLLNIAVPALEDVGQEHSVSLSPADAPSMQAMKHIGHVFKESDSDSSAMIVLESDQPLGDEAHRYYAELVRKLRADKSDIEHIQDFWGDPLTAAGAQSPDGKATYVQLNLAGNQGEARANDSIAAVRRIVASTPLPSGLHVYVTGGAALIADQHQVGDKSLKLVTAITMLVILVSLFIVYRSVITVGLVLVMVMLEITAARGVVAALGHYNLIGLSTFSVNLLTMLGIAAGTDYAIFVLGRYHEARNAGEDRETAFYTMYRGTAHVILGSGLTIAGATYCLHFTRLPYFQTLGVPLAIGIMVAVLASLTMAPAMLVVGSRFKLFEPKRAARTRGWRRVGTAVVRWPGPILAAACALALVGLIALPGYRTSFNDRKYMPDNIIAMQGFQAADRHFSQARMNPEILMVQTDQDLRNSANMLIIERIARNVFHTPGIARVQSITRPLGTPIDHTSIPYQMGMQGVGQELTRDYMQAQMDDMLVMADQMETMIATMETMIGIMKELTGVTHDIVTLTKTMVSQVNELRDHISDFDDFFRPVRSYFYWEKHCFDIPVCAALRSVFDTLDGVDTLSDAIGDLVPKMDKLDAVMPEMLKLMTPMISMMKSMHTMTLSMHSTMAGLQDQAAAMSGKGNAMGQAFDRSKNDDSFYLPPEVFDNPDFKRGMDMFISPDGKAVRFIISHLGDPASTEGIGHVNAIRNAAFEAIKGTPLESARIYIAGTAATAKDMKEGSTYDLLIAGVGALILIFIVMLILTRAVVAAAVIVGTVLLSLGTSFGLSVLIWQYILGIDLHWMILAMSVIILLAVGSDYNLLLVARFKEEIHAGIKTGIIRSMAGTGAVVTSAGLVFAFTMITMGASALIILAQVGSTIGMGLLFDTLVVRSFMTPSIAALLGRWFWWPQQVRSRPRPVPPPAQPRHTSELLASEA</sequence>
<comment type="caution">
    <text evidence="10">The sequence shown here is derived from an EMBL/GenBank/DDBJ whole genome shotgun (WGS) entry which is preliminary data.</text>
</comment>
<accession>A0A1X0A2M2</accession>
<keyword evidence="6 8" id="KW-0472">Membrane</keyword>
<feature type="domain" description="Membrane transport protein MMPL" evidence="9">
    <location>
        <begin position="621"/>
        <end position="956"/>
    </location>
</feature>
<feature type="transmembrane region" description="Helical" evidence="8">
    <location>
        <begin position="314"/>
        <end position="335"/>
    </location>
</feature>
<dbReference type="Proteomes" id="UP000192284">
    <property type="component" value="Unassembled WGS sequence"/>
</dbReference>
<feature type="transmembrane region" description="Helical" evidence="8">
    <location>
        <begin position="839"/>
        <end position="860"/>
    </location>
</feature>
<feature type="transmembrane region" description="Helical" evidence="8">
    <location>
        <begin position="808"/>
        <end position="833"/>
    </location>
</feature>
<feature type="transmembrane region" description="Helical" evidence="8">
    <location>
        <begin position="214"/>
        <end position="231"/>
    </location>
</feature>
<keyword evidence="3" id="KW-1003">Cell membrane</keyword>
<evidence type="ECO:0000256" key="4">
    <source>
        <dbReference type="ARBA" id="ARBA00022692"/>
    </source>
</evidence>
<dbReference type="NCBIfam" id="TIGR00833">
    <property type="entry name" value="actII"/>
    <property type="match status" value="1"/>
</dbReference>
<evidence type="ECO:0000313" key="11">
    <source>
        <dbReference type="Proteomes" id="UP000192284"/>
    </source>
</evidence>
<dbReference type="EMBL" id="MVHE01000005">
    <property type="protein sequence ID" value="ORA24299.1"/>
    <property type="molecule type" value="Genomic_DNA"/>
</dbReference>
<dbReference type="InterPro" id="IPR004869">
    <property type="entry name" value="MMPL_dom"/>
</dbReference>
<dbReference type="InterPro" id="IPR004707">
    <property type="entry name" value="MmpL_fam"/>
</dbReference>
<evidence type="ECO:0000259" key="9">
    <source>
        <dbReference type="Pfam" id="PF03176"/>
    </source>
</evidence>
<dbReference type="PANTHER" id="PTHR33406">
    <property type="entry name" value="MEMBRANE PROTEIN MJ1562-RELATED"/>
    <property type="match status" value="1"/>
</dbReference>
<evidence type="ECO:0000256" key="5">
    <source>
        <dbReference type="ARBA" id="ARBA00022989"/>
    </source>
</evidence>
<dbReference type="FunFam" id="1.20.1640.10:FF:000018">
    <property type="entry name" value="Transmembrane transport protein MmpL10"/>
    <property type="match status" value="1"/>
</dbReference>
<comment type="similarity">
    <text evidence="2">Belongs to the resistance-nodulation-cell division (RND) (TC 2.A.6) family. MmpL subfamily.</text>
</comment>